<evidence type="ECO:0000256" key="1">
    <source>
        <dbReference type="SAM" id="MobiDB-lite"/>
    </source>
</evidence>
<protein>
    <submittedName>
        <fullName evidence="2">Uncharacterized protein</fullName>
    </submittedName>
</protein>
<keyword evidence="3" id="KW-1185">Reference proteome</keyword>
<accession>A0ABP0N2X4</accession>
<evidence type="ECO:0000313" key="2">
    <source>
        <dbReference type="EMBL" id="CAK9057971.1"/>
    </source>
</evidence>
<evidence type="ECO:0000313" key="3">
    <source>
        <dbReference type="Proteomes" id="UP001642464"/>
    </source>
</evidence>
<organism evidence="2 3">
    <name type="scientific">Durusdinium trenchii</name>
    <dbReference type="NCBI Taxonomy" id="1381693"/>
    <lineage>
        <taxon>Eukaryota</taxon>
        <taxon>Sar</taxon>
        <taxon>Alveolata</taxon>
        <taxon>Dinophyceae</taxon>
        <taxon>Suessiales</taxon>
        <taxon>Symbiodiniaceae</taxon>
        <taxon>Durusdinium</taxon>
    </lineage>
</organism>
<proteinExistence type="predicted"/>
<feature type="compositionally biased region" description="Low complexity" evidence="1">
    <location>
        <begin position="28"/>
        <end position="40"/>
    </location>
</feature>
<feature type="region of interest" description="Disordered" evidence="1">
    <location>
        <begin position="1"/>
        <end position="61"/>
    </location>
</feature>
<feature type="non-terminal residue" evidence="2">
    <location>
        <position position="61"/>
    </location>
</feature>
<gene>
    <name evidence="2" type="ORF">SCF082_LOCUS30995</name>
</gene>
<reference evidence="2 3" key="1">
    <citation type="submission" date="2024-02" db="EMBL/GenBank/DDBJ databases">
        <authorList>
            <person name="Chen Y."/>
            <person name="Shah S."/>
            <person name="Dougan E. K."/>
            <person name="Thang M."/>
            <person name="Chan C."/>
        </authorList>
    </citation>
    <scope>NUCLEOTIDE SEQUENCE [LARGE SCALE GENOMIC DNA]</scope>
</reference>
<feature type="non-terminal residue" evidence="2">
    <location>
        <position position="1"/>
    </location>
</feature>
<sequence>AAHGTPGRSGATGSGDRASRSGERLSKAQEAGGARAGAQREAGKEGPMGHHLGRNPTSQRP</sequence>
<dbReference type="Proteomes" id="UP001642464">
    <property type="component" value="Unassembled WGS sequence"/>
</dbReference>
<comment type="caution">
    <text evidence="2">The sequence shown here is derived from an EMBL/GenBank/DDBJ whole genome shotgun (WGS) entry which is preliminary data.</text>
</comment>
<name>A0ABP0N2X4_9DINO</name>
<dbReference type="EMBL" id="CAXAMM010025991">
    <property type="protein sequence ID" value="CAK9057971.1"/>
    <property type="molecule type" value="Genomic_DNA"/>
</dbReference>
<feature type="compositionally biased region" description="Basic and acidic residues" evidence="1">
    <location>
        <begin position="17"/>
        <end position="27"/>
    </location>
</feature>